<name>A0A398CV62_9BACL</name>
<dbReference type="InterPro" id="IPR008929">
    <property type="entry name" value="Chondroitin_lyas"/>
</dbReference>
<dbReference type="Pfam" id="PF00754">
    <property type="entry name" value="F5_F8_type_C"/>
    <property type="match status" value="1"/>
</dbReference>
<dbReference type="RefSeq" id="WP_119148849.1">
    <property type="nucleotide sequence ID" value="NZ_JBHSOV010000021.1"/>
</dbReference>
<dbReference type="Gene3D" id="2.60.40.10">
    <property type="entry name" value="Immunoglobulins"/>
    <property type="match status" value="1"/>
</dbReference>
<dbReference type="SMART" id="SM00758">
    <property type="entry name" value="PA14"/>
    <property type="match status" value="1"/>
</dbReference>
<dbReference type="SUPFAM" id="SSF49785">
    <property type="entry name" value="Galactose-binding domain-like"/>
    <property type="match status" value="1"/>
</dbReference>
<dbReference type="Gene3D" id="2.60.120.260">
    <property type="entry name" value="Galactose-binding domain-like"/>
    <property type="match status" value="1"/>
</dbReference>
<dbReference type="InterPro" id="IPR013320">
    <property type="entry name" value="ConA-like_dom_sf"/>
</dbReference>
<dbReference type="EMBL" id="QXJM01000030">
    <property type="protein sequence ID" value="RIE03777.1"/>
    <property type="molecule type" value="Genomic_DNA"/>
</dbReference>
<feature type="domain" description="PA14" evidence="2">
    <location>
        <begin position="1084"/>
        <end position="1221"/>
    </location>
</feature>
<protein>
    <recommendedName>
        <fullName evidence="5">PA14 domain-containing protein</fullName>
    </recommendedName>
</protein>
<evidence type="ECO:0000259" key="2">
    <source>
        <dbReference type="PROSITE" id="PS51820"/>
    </source>
</evidence>
<feature type="domain" description="F5/8 type C" evidence="1">
    <location>
        <begin position="1"/>
        <end position="136"/>
    </location>
</feature>
<evidence type="ECO:0008006" key="5">
    <source>
        <dbReference type="Google" id="ProtNLM"/>
    </source>
</evidence>
<dbReference type="InterPro" id="IPR011635">
    <property type="entry name" value="CARDB"/>
</dbReference>
<dbReference type="InterPro" id="IPR008979">
    <property type="entry name" value="Galactose-bd-like_sf"/>
</dbReference>
<sequence>MSTGNLALNKPITATSGTHPANAANDGNAQTYYESVYTLPQSLTVDLVYAYSVNRLILKMPSNFPDRTLTLTVQGSTDNSTFFDIVASASYPFLVASGNIVTVTLPATSARYVRLYFTGNTSRTSAQLGELEVYADSNAADLIATDITWSPSNPKEGDAVTFSAVVKNIGLSATPEGVGHTAAFKIDGTTVASTAPYSASIAPGGTATLTATSAWTAIRYKFDIQAIVNSTGTVGESNALNNDDYFKSLTVAGSGWQSSFNIKESLGIYEFPEETIGYPLTFAGYNVTPDHIRLRQYGQSSPLVYQLANVSLNGSGFLTGATIYFRTGLNFGVLKRYTVDWDSSYSPSFDNPVTFSDNGDGTATIAGNEQQIKVPYGNVNLNGAALSSVPAPLLALSRQPGSWIGSGSFSAPAGINVSSLNGRVTEQGPLFIKYTVTYTINNGRIYNAEMTVRHGEKYVTVDETYEGFLSSHSAFLRFSYKNGVDPDGRIVMQNGGYIRTTSGGRSGLYGEGADSSGKLPYELGIYAVNSNNLARSTSFWKDSGSEAILFATYRLKDWKTETRQIYNAYIKQNLRFYSNATDKYMEASIEGTERHWALSVIPRSQEVLSGRRMSDMVKPPDALIDTAWTNIPTSVGQQPGTAPDVKLWQKLADFSLDGYKDMVFDFPEDASRTLPIPGYNNVPIADPNDYWTDKYSFSPFRKFYNLTDKYWDVSSDLGPTGNFGRAARYLFSDYAYNRGNWGYDERKRTRSLLVFMGYLAAGDNNLPHTSMLSGHPNFNLDVKQTIALAAGAFPEHPHAASWKAAFLQDYDECFAAYMRQFNASQRTEAGRWYENLPTYANASLMPMMAAQASLISYDQTDIFAHPGFKTLLRWVMNSLSPNERASFRTPVPVGAHASGGDPGGEFDGIYRLLADRAALSDPLLGSQMLWSATNGAQGVNPQLQSTVYTDFGPVLRYDFGGPNEAFLYLQQLTGPGYRWSPSTNGAVYYAAKGKRYSWSGGEDSGDYIDLNKLPLFQLNGKSLGDHKADGILYNFGEVQYYNAAANGSSAPYLSRGILMVRGDYIGIYDDLSGAAANGAFQWTNRETGLKARYYNNTDFTDLRSTRIDNSRFPGTGSWGPGLPDPALSPDTYSIAWTGLVWPKFSESYTFSATVGAGDSAKIYVNGTLAVDTAAGTSTPIAMSTNQFYEIRIEYVHYTGSSSIQWKWSSASQGLTNVDGLLHLSWALDQTPMIYTVKDGPGDEFHLVAPEAISVSNQIYGAIVANNEYVFASDTVQNVSSGSVVFNGRIGYAEAQRIALFDGTAIGYGDLVLERAGGDFGASAEAVAPDRIEGRIAGRSGGTLTVTLPAAFTAQTVAVTVGGNPVPSTKSGNKVAFNVSIAQSDGVKAYAIEPGTATEPLFSDSFEDGDANGWTVTAGTWNVAPASPEKVYATTGGAVTAGNAAWSSYLVKAKVKLAGSATADLMGRYSNGNNFYYLQLDGGANRLKLYKKAGGAVALLSSVAFAVTPGQWYELQLGMSGASLSGAVDGNNLISVTDGSLTAGKIGLRSSGEATFDDIVVY</sequence>
<evidence type="ECO:0000313" key="3">
    <source>
        <dbReference type="EMBL" id="RIE03777.1"/>
    </source>
</evidence>
<reference evidence="3 4" key="1">
    <citation type="submission" date="2018-09" db="EMBL/GenBank/DDBJ databases">
        <title>Cohnella cavernae sp. nov., isolated from a karst cave.</title>
        <authorList>
            <person name="Zhu H."/>
        </authorList>
    </citation>
    <scope>NUCLEOTIDE SEQUENCE [LARGE SCALE GENOMIC DNA]</scope>
    <source>
        <strain evidence="3 4">K2E09-144</strain>
    </source>
</reference>
<dbReference type="InterPro" id="IPR000421">
    <property type="entry name" value="FA58C"/>
</dbReference>
<dbReference type="InterPro" id="IPR037524">
    <property type="entry name" value="PA14/GLEYA"/>
</dbReference>
<accession>A0A398CV62</accession>
<evidence type="ECO:0000259" key="1">
    <source>
        <dbReference type="PROSITE" id="PS50022"/>
    </source>
</evidence>
<dbReference type="OrthoDB" id="4309433at2"/>
<dbReference type="Pfam" id="PF07705">
    <property type="entry name" value="CARDB"/>
    <property type="match status" value="1"/>
</dbReference>
<comment type="caution">
    <text evidence="3">The sequence shown here is derived from an EMBL/GenBank/DDBJ whole genome shotgun (WGS) entry which is preliminary data.</text>
</comment>
<organism evidence="3 4">
    <name type="scientific">Cohnella faecalis</name>
    <dbReference type="NCBI Taxonomy" id="2315694"/>
    <lineage>
        <taxon>Bacteria</taxon>
        <taxon>Bacillati</taxon>
        <taxon>Bacillota</taxon>
        <taxon>Bacilli</taxon>
        <taxon>Bacillales</taxon>
        <taxon>Paenibacillaceae</taxon>
        <taxon>Cohnella</taxon>
    </lineage>
</organism>
<dbReference type="PROSITE" id="PS50022">
    <property type="entry name" value="FA58C_3"/>
    <property type="match status" value="1"/>
</dbReference>
<dbReference type="Gene3D" id="1.50.10.100">
    <property type="entry name" value="Chondroitin AC/alginate lyase"/>
    <property type="match status" value="1"/>
</dbReference>
<dbReference type="InterPro" id="IPR013783">
    <property type="entry name" value="Ig-like_fold"/>
</dbReference>
<proteinExistence type="predicted"/>
<dbReference type="PROSITE" id="PS51820">
    <property type="entry name" value="PA14"/>
    <property type="match status" value="1"/>
</dbReference>
<evidence type="ECO:0000313" key="4">
    <source>
        <dbReference type="Proteomes" id="UP000266340"/>
    </source>
</evidence>
<gene>
    <name evidence="3" type="ORF">D3H35_09495</name>
</gene>
<dbReference type="SUPFAM" id="SSF49899">
    <property type="entry name" value="Concanavalin A-like lectins/glucanases"/>
    <property type="match status" value="1"/>
</dbReference>
<dbReference type="Proteomes" id="UP000266340">
    <property type="component" value="Unassembled WGS sequence"/>
</dbReference>
<keyword evidence="4" id="KW-1185">Reference proteome</keyword>
<dbReference type="Pfam" id="PF07691">
    <property type="entry name" value="PA14"/>
    <property type="match status" value="1"/>
</dbReference>
<dbReference type="SUPFAM" id="SSF56988">
    <property type="entry name" value="Anthrax protective antigen"/>
    <property type="match status" value="1"/>
</dbReference>
<dbReference type="Gene3D" id="3.90.182.10">
    <property type="entry name" value="Toxin - Anthrax Protective Antigen,domain 1"/>
    <property type="match status" value="1"/>
</dbReference>
<dbReference type="Gene3D" id="2.60.120.560">
    <property type="entry name" value="Exo-inulinase, domain 1"/>
    <property type="match status" value="1"/>
</dbReference>
<dbReference type="InterPro" id="IPR011658">
    <property type="entry name" value="PA14_dom"/>
</dbReference>